<protein>
    <recommendedName>
        <fullName evidence="4">CDP-alcohol phosphatidyltransferase family protein</fullName>
    </recommendedName>
</protein>
<sequence length="227" mass="24477">MGDFFTSIFGNPAQRTQSFLRGAELRLIDNIVESLPARVEAIQLSGVGACGALVASIALIACNHFPHAIWIVPIAMAINWFGLSVDLPLARKRQQEAAAEGMAHHLGEIFSHLSVLIAYGFSPFFTVRAATVVVICYLLFAAYAYIRAATRHVEQMAYIGIGVTEFRILLAFWPFAAVLLGVPQSLGDKQPAIDVAVLSLAGFAIIGLLAKLFFDGRKITAASGRDD</sequence>
<evidence type="ECO:0000313" key="3">
    <source>
        <dbReference type="Proteomes" id="UP001317629"/>
    </source>
</evidence>
<feature type="transmembrane region" description="Helical" evidence="1">
    <location>
        <begin position="127"/>
        <end position="146"/>
    </location>
</feature>
<dbReference type="EMBL" id="AP027142">
    <property type="protein sequence ID" value="BDV33145.1"/>
    <property type="molecule type" value="Genomic_DNA"/>
</dbReference>
<dbReference type="RefSeq" id="WP_202073956.1">
    <property type="nucleotide sequence ID" value="NZ_AP027142.1"/>
</dbReference>
<evidence type="ECO:0008006" key="4">
    <source>
        <dbReference type="Google" id="ProtNLM"/>
    </source>
</evidence>
<feature type="transmembrane region" description="Helical" evidence="1">
    <location>
        <begin position="192"/>
        <end position="214"/>
    </location>
</feature>
<keyword evidence="1" id="KW-1133">Transmembrane helix</keyword>
<feature type="transmembrane region" description="Helical" evidence="1">
    <location>
        <begin position="41"/>
        <end position="61"/>
    </location>
</feature>
<evidence type="ECO:0000256" key="1">
    <source>
        <dbReference type="SAM" id="Phobius"/>
    </source>
</evidence>
<keyword evidence="1" id="KW-0472">Membrane</keyword>
<keyword evidence="1" id="KW-0812">Transmembrane</keyword>
<gene>
    <name evidence="2" type="ORF">SS37A_06740</name>
</gene>
<keyword evidence="3" id="KW-1185">Reference proteome</keyword>
<feature type="transmembrane region" description="Helical" evidence="1">
    <location>
        <begin position="158"/>
        <end position="180"/>
    </location>
</feature>
<organism evidence="2 3">
    <name type="scientific">Methylocystis iwaonis</name>
    <dbReference type="NCBI Taxonomy" id="2885079"/>
    <lineage>
        <taxon>Bacteria</taxon>
        <taxon>Pseudomonadati</taxon>
        <taxon>Pseudomonadota</taxon>
        <taxon>Alphaproteobacteria</taxon>
        <taxon>Hyphomicrobiales</taxon>
        <taxon>Methylocystaceae</taxon>
        <taxon>Methylocystis</taxon>
    </lineage>
</organism>
<feature type="transmembrane region" description="Helical" evidence="1">
    <location>
        <begin position="67"/>
        <end position="90"/>
    </location>
</feature>
<dbReference type="Proteomes" id="UP001317629">
    <property type="component" value="Chromosome"/>
</dbReference>
<proteinExistence type="predicted"/>
<name>A0ABM8E5N0_9HYPH</name>
<reference evidence="2 3" key="1">
    <citation type="journal article" date="2023" name="Int. J. Syst. Evol. Microbiol.">
        <title>Methylocystis iwaonis sp. nov., a type II methane-oxidizing bacterium from surface soil of a rice paddy field in Japan, and emended description of the genus Methylocystis (ex Whittenbury et al. 1970) Bowman et al. 1993.</title>
        <authorList>
            <person name="Kaise H."/>
            <person name="Sawadogo J.B."/>
            <person name="Alam M.S."/>
            <person name="Ueno C."/>
            <person name="Dianou D."/>
            <person name="Shinjo R."/>
            <person name="Asakawa S."/>
        </authorList>
    </citation>
    <scope>NUCLEOTIDE SEQUENCE [LARGE SCALE GENOMIC DNA]</scope>
    <source>
        <strain evidence="2 3">SS37A-Re</strain>
    </source>
</reference>
<dbReference type="Gene3D" id="1.20.120.1760">
    <property type="match status" value="1"/>
</dbReference>
<evidence type="ECO:0000313" key="2">
    <source>
        <dbReference type="EMBL" id="BDV33145.1"/>
    </source>
</evidence>
<dbReference type="InterPro" id="IPR043130">
    <property type="entry name" value="CDP-OH_PTrfase_TM_dom"/>
</dbReference>
<accession>A0ABM8E5N0</accession>